<name>A0A061QYS1_9CHLO</name>
<organism evidence="1">
    <name type="scientific">Tetraselmis sp. GSL018</name>
    <dbReference type="NCBI Taxonomy" id="582737"/>
    <lineage>
        <taxon>Eukaryota</taxon>
        <taxon>Viridiplantae</taxon>
        <taxon>Chlorophyta</taxon>
        <taxon>core chlorophytes</taxon>
        <taxon>Chlorodendrophyceae</taxon>
        <taxon>Chlorodendrales</taxon>
        <taxon>Chlorodendraceae</taxon>
        <taxon>Tetraselmis</taxon>
    </lineage>
</organism>
<protein>
    <submittedName>
        <fullName evidence="1">Uncharacterized protein</fullName>
    </submittedName>
</protein>
<accession>A0A061QYS1</accession>
<dbReference type="EMBL" id="GBEZ01023432">
    <property type="protein sequence ID" value="JAC63456.1"/>
    <property type="molecule type" value="Transcribed_RNA"/>
</dbReference>
<gene>
    <name evidence="1" type="ORF">TSPGSL018_20632</name>
</gene>
<feature type="non-terminal residue" evidence="1">
    <location>
        <position position="1"/>
    </location>
</feature>
<feature type="non-terminal residue" evidence="1">
    <location>
        <position position="77"/>
    </location>
</feature>
<evidence type="ECO:0000313" key="1">
    <source>
        <dbReference type="EMBL" id="JAC63456.1"/>
    </source>
</evidence>
<proteinExistence type="predicted"/>
<sequence>SRRICQERALGLLLCEQKQGRRGGRKCRTFRQQKTVKDISGAAPGRTGPGSVWDNQQEQLLEGIAHRTSAFSGSHCA</sequence>
<reference evidence="1" key="1">
    <citation type="submission" date="2014-05" db="EMBL/GenBank/DDBJ databases">
        <title>The transcriptome of the halophilic microalga Tetraselmis sp. GSL018 isolated from the Great Salt Lake, Utah.</title>
        <authorList>
            <person name="Jinkerson R.E."/>
            <person name="D'Adamo S."/>
            <person name="Posewitz M.C."/>
        </authorList>
    </citation>
    <scope>NUCLEOTIDE SEQUENCE</scope>
    <source>
        <strain evidence="1">GSL018</strain>
    </source>
</reference>
<dbReference type="AlphaFoldDB" id="A0A061QYS1"/>